<evidence type="ECO:0000256" key="4">
    <source>
        <dbReference type="ARBA" id="ARBA00022568"/>
    </source>
</evidence>
<keyword evidence="16" id="KW-0732">Signal</keyword>
<evidence type="ECO:0000256" key="1">
    <source>
        <dbReference type="ARBA" id="ARBA00004448"/>
    </source>
</evidence>
<evidence type="ECO:0000256" key="3">
    <source>
        <dbReference type="ARBA" id="ARBA00022448"/>
    </source>
</evidence>
<dbReference type="Proteomes" id="UP000015354">
    <property type="component" value="Unassembled WGS sequence"/>
</dbReference>
<evidence type="ECO:0000313" key="19">
    <source>
        <dbReference type="Proteomes" id="UP000015354"/>
    </source>
</evidence>
<dbReference type="PANTHER" id="PTHR13462:SF10">
    <property type="entry name" value="CALCIUM UNIPORTER PROTEIN, MITOCHONDRIAL"/>
    <property type="match status" value="1"/>
</dbReference>
<evidence type="ECO:0000256" key="12">
    <source>
        <dbReference type="ARBA" id="ARBA00023136"/>
    </source>
</evidence>
<evidence type="ECO:0000256" key="7">
    <source>
        <dbReference type="ARBA" id="ARBA00022792"/>
    </source>
</evidence>
<keyword evidence="6 15" id="KW-0812">Transmembrane</keyword>
<evidence type="ECO:0000256" key="6">
    <source>
        <dbReference type="ARBA" id="ARBA00022692"/>
    </source>
</evidence>
<dbReference type="Pfam" id="PF04678">
    <property type="entry name" value="MCU"/>
    <property type="match status" value="1"/>
</dbReference>
<keyword evidence="12 15" id="KW-0472">Membrane</keyword>
<dbReference type="InterPro" id="IPR006769">
    <property type="entry name" value="MCU_C"/>
</dbReference>
<protein>
    <recommendedName>
        <fullName evidence="17">Calcium uniporter protein C-terminal domain-containing protein</fullName>
    </recommendedName>
</protein>
<dbReference type="AlphaFoldDB" id="S9UA14"/>
<evidence type="ECO:0000259" key="17">
    <source>
        <dbReference type="Pfam" id="PF04678"/>
    </source>
</evidence>
<gene>
    <name evidence="18" type="ORF">STCU_06669</name>
</gene>
<keyword evidence="11" id="KW-0496">Mitochondrion</keyword>
<keyword evidence="5" id="KW-0107">Calcium channel</keyword>
<evidence type="ECO:0000256" key="10">
    <source>
        <dbReference type="ARBA" id="ARBA00023065"/>
    </source>
</evidence>
<dbReference type="GO" id="GO:0036444">
    <property type="term" value="P:calcium import into the mitochondrion"/>
    <property type="evidence" value="ECO:0007669"/>
    <property type="project" value="TreeGrafter"/>
</dbReference>
<feature type="domain" description="Calcium uniporter protein C-terminal" evidence="17">
    <location>
        <begin position="112"/>
        <end position="269"/>
    </location>
</feature>
<evidence type="ECO:0000256" key="9">
    <source>
        <dbReference type="ARBA" id="ARBA00022989"/>
    </source>
</evidence>
<dbReference type="PANTHER" id="PTHR13462">
    <property type="entry name" value="CALCIUM UNIPORTER PROTEIN, MITOCHONDRIAL"/>
    <property type="match status" value="1"/>
</dbReference>
<feature type="transmembrane region" description="Helical" evidence="15">
    <location>
        <begin position="188"/>
        <end position="213"/>
    </location>
</feature>
<evidence type="ECO:0000256" key="15">
    <source>
        <dbReference type="SAM" id="Phobius"/>
    </source>
</evidence>
<feature type="transmembrane region" description="Helical" evidence="15">
    <location>
        <begin position="219"/>
        <end position="237"/>
    </location>
</feature>
<comment type="caution">
    <text evidence="18">The sequence shown here is derived from an EMBL/GenBank/DDBJ whole genome shotgun (WGS) entry which is preliminary data.</text>
</comment>
<keyword evidence="10" id="KW-0406">Ion transport</keyword>
<evidence type="ECO:0000256" key="5">
    <source>
        <dbReference type="ARBA" id="ARBA00022673"/>
    </source>
</evidence>
<dbReference type="GO" id="GO:0005262">
    <property type="term" value="F:calcium channel activity"/>
    <property type="evidence" value="ECO:0007669"/>
    <property type="project" value="UniProtKB-KW"/>
</dbReference>
<evidence type="ECO:0000256" key="16">
    <source>
        <dbReference type="SAM" id="SignalP"/>
    </source>
</evidence>
<dbReference type="GO" id="GO:1990246">
    <property type="term" value="C:uniplex complex"/>
    <property type="evidence" value="ECO:0007669"/>
    <property type="project" value="TreeGrafter"/>
</dbReference>
<accession>S9UA14</accession>
<dbReference type="GO" id="GO:0015292">
    <property type="term" value="F:uniporter activity"/>
    <property type="evidence" value="ECO:0007669"/>
    <property type="project" value="TreeGrafter"/>
</dbReference>
<proteinExistence type="inferred from homology"/>
<feature type="chain" id="PRO_5004570971" description="Calcium uniporter protein C-terminal domain-containing protein" evidence="16">
    <location>
        <begin position="25"/>
        <end position="305"/>
    </location>
</feature>
<keyword evidence="7" id="KW-0999">Mitochondrion inner membrane</keyword>
<evidence type="ECO:0000313" key="18">
    <source>
        <dbReference type="EMBL" id="EPY25574.1"/>
    </source>
</evidence>
<keyword evidence="3" id="KW-0813">Transport</keyword>
<evidence type="ECO:0000256" key="13">
    <source>
        <dbReference type="ARBA" id="ARBA00023303"/>
    </source>
</evidence>
<dbReference type="InterPro" id="IPR039055">
    <property type="entry name" value="MCU_fam"/>
</dbReference>
<feature type="signal peptide" evidence="16">
    <location>
        <begin position="1"/>
        <end position="24"/>
    </location>
</feature>
<comment type="catalytic activity">
    <reaction evidence="14">
        <text>Ca(2+)(in) = Ca(2+)(out)</text>
        <dbReference type="Rhea" id="RHEA:29671"/>
        <dbReference type="ChEBI" id="CHEBI:29108"/>
    </reaction>
</comment>
<keyword evidence="19" id="KW-1185">Reference proteome</keyword>
<keyword evidence="13" id="KW-0407">Ion channel</keyword>
<comment type="similarity">
    <text evidence="2">Belongs to the MCU (TC 1.A.77) family.</text>
</comment>
<organism evidence="18 19">
    <name type="scientific">Strigomonas culicis</name>
    <dbReference type="NCBI Taxonomy" id="28005"/>
    <lineage>
        <taxon>Eukaryota</taxon>
        <taxon>Discoba</taxon>
        <taxon>Euglenozoa</taxon>
        <taxon>Kinetoplastea</taxon>
        <taxon>Metakinetoplastina</taxon>
        <taxon>Trypanosomatida</taxon>
        <taxon>Trypanosomatidae</taxon>
        <taxon>Strigomonadinae</taxon>
        <taxon>Strigomonas</taxon>
    </lineage>
</organism>
<sequence>MPDPAQHLFLFSFLFPSPLCVLYSMEVRISNLDTPNRTVVTSAYRNTPSTLLYYLLSMVDSLIGIKKKIFARCMLASHKGKAITKQAFIRCCVSGTYTPPSLRMTPHEAESYLESLKDVSNVVQVGDTIFLDPRCVVEAVHTEAGLPPLRRGIPSLREQQELLRASLQDVRNICMPSVVSAVRKEKEFWAYTAFFSGLQMTVLAYLTFLLYGWDVMEPVCFFTTSVTALCSYGYFLYYNQEHSYEGVDNHVLPTTLANELRISHIDVHKVMDDLKMLKEVDAAVSSSGEHNAVILEIAAEQEAIQ</sequence>
<evidence type="ECO:0000256" key="11">
    <source>
        <dbReference type="ARBA" id="ARBA00023128"/>
    </source>
</evidence>
<dbReference type="OrthoDB" id="278338at2759"/>
<reference evidence="18 19" key="1">
    <citation type="journal article" date="2013" name="PLoS ONE">
        <title>Predicting the Proteins of Angomonas deanei, Strigomonas culicis and Their Respective Endosymbionts Reveals New Aspects of the Trypanosomatidae Family.</title>
        <authorList>
            <person name="Motta M.C."/>
            <person name="Martins A.C."/>
            <person name="de Souza S.S."/>
            <person name="Catta-Preta C.M."/>
            <person name="Silva R."/>
            <person name="Klein C.C."/>
            <person name="de Almeida L.G."/>
            <person name="de Lima Cunha O."/>
            <person name="Ciapina L.P."/>
            <person name="Brocchi M."/>
            <person name="Colabardini A.C."/>
            <person name="de Araujo Lima B."/>
            <person name="Machado C.R."/>
            <person name="de Almeida Soares C.M."/>
            <person name="Probst C.M."/>
            <person name="de Menezes C.B."/>
            <person name="Thompson C.E."/>
            <person name="Bartholomeu D.C."/>
            <person name="Gradia D.F."/>
            <person name="Pavoni D.P."/>
            <person name="Grisard E.C."/>
            <person name="Fantinatti-Garboggini F."/>
            <person name="Marchini F.K."/>
            <person name="Rodrigues-Luiz G.F."/>
            <person name="Wagner G."/>
            <person name="Goldman G.H."/>
            <person name="Fietto J.L."/>
            <person name="Elias M.C."/>
            <person name="Goldman M.H."/>
            <person name="Sagot M.F."/>
            <person name="Pereira M."/>
            <person name="Stoco P.H."/>
            <person name="de Mendonca-Neto R.P."/>
            <person name="Teixeira S.M."/>
            <person name="Maciel T.E."/>
            <person name="de Oliveira Mendes T.A."/>
            <person name="Urmenyi T.P."/>
            <person name="de Souza W."/>
            <person name="Schenkman S."/>
            <person name="de Vasconcelos A.T."/>
        </authorList>
    </citation>
    <scope>NUCLEOTIDE SEQUENCE [LARGE SCALE GENOMIC DNA]</scope>
</reference>
<evidence type="ECO:0000256" key="2">
    <source>
        <dbReference type="ARBA" id="ARBA00005653"/>
    </source>
</evidence>
<evidence type="ECO:0000256" key="14">
    <source>
        <dbReference type="ARBA" id="ARBA00036634"/>
    </source>
</evidence>
<dbReference type="EMBL" id="ATMH01006669">
    <property type="protein sequence ID" value="EPY25574.1"/>
    <property type="molecule type" value="Genomic_DNA"/>
</dbReference>
<keyword evidence="8" id="KW-0106">Calcium</keyword>
<name>S9UA14_9TRYP</name>
<keyword evidence="4" id="KW-0109">Calcium transport</keyword>
<evidence type="ECO:0000256" key="8">
    <source>
        <dbReference type="ARBA" id="ARBA00022837"/>
    </source>
</evidence>
<comment type="subcellular location">
    <subcellularLocation>
        <location evidence="1">Mitochondrion inner membrane</location>
        <topology evidence="1">Multi-pass membrane protein</topology>
    </subcellularLocation>
</comment>
<keyword evidence="9 15" id="KW-1133">Transmembrane helix</keyword>
<dbReference type="GO" id="GO:0051560">
    <property type="term" value="P:mitochondrial calcium ion homeostasis"/>
    <property type="evidence" value="ECO:0007669"/>
    <property type="project" value="InterPro"/>
</dbReference>